<evidence type="ECO:0000256" key="1">
    <source>
        <dbReference type="SAM" id="Phobius"/>
    </source>
</evidence>
<dbReference type="RefSeq" id="XP_015653222.1">
    <property type="nucleotide sequence ID" value="XM_015808331.1"/>
</dbReference>
<keyword evidence="3" id="KW-1185">Reference proteome</keyword>
<name>A0A0M9FRX3_LEPPY</name>
<feature type="transmembrane region" description="Helical" evidence="1">
    <location>
        <begin position="16"/>
        <end position="35"/>
    </location>
</feature>
<protein>
    <submittedName>
        <fullName evidence="2">Uncharacterized protein</fullName>
    </submittedName>
</protein>
<dbReference type="AlphaFoldDB" id="A0A0M9FRX3"/>
<keyword evidence="1" id="KW-0812">Transmembrane</keyword>
<dbReference type="EMBL" id="LGTL01000028">
    <property type="protein sequence ID" value="KPA74783.1"/>
    <property type="molecule type" value="Genomic_DNA"/>
</dbReference>
<proteinExistence type="predicted"/>
<keyword evidence="1" id="KW-0472">Membrane</keyword>
<accession>A0A0M9FRX3</accession>
<dbReference type="Proteomes" id="UP000037923">
    <property type="component" value="Unassembled WGS sequence"/>
</dbReference>
<gene>
    <name evidence="2" type="ORF">ABB37_09066</name>
</gene>
<reference evidence="2 3" key="1">
    <citation type="submission" date="2015-07" db="EMBL/GenBank/DDBJ databases">
        <title>High-quality genome of monoxenous trypanosomatid Leptomonas pyrrhocoris.</title>
        <authorList>
            <person name="Flegontov P."/>
            <person name="Butenko A."/>
            <person name="Firsov S."/>
            <person name="Vlcek C."/>
            <person name="Logacheva M.D."/>
            <person name="Field M."/>
            <person name="Filatov D."/>
            <person name="Flegontova O."/>
            <person name="Gerasimov E."/>
            <person name="Jackson A.P."/>
            <person name="Kelly S."/>
            <person name="Opperdoes F."/>
            <person name="O'Reilly A."/>
            <person name="Votypka J."/>
            <person name="Yurchenko V."/>
            <person name="Lukes J."/>
        </authorList>
    </citation>
    <scope>NUCLEOTIDE SEQUENCE [LARGE SCALE GENOMIC DNA]</scope>
    <source>
        <strain evidence="2">H10</strain>
    </source>
</reference>
<dbReference type="VEuPathDB" id="TriTrypDB:LpyrH10_28_0990"/>
<comment type="caution">
    <text evidence="2">The sequence shown here is derived from an EMBL/GenBank/DDBJ whole genome shotgun (WGS) entry which is preliminary data.</text>
</comment>
<evidence type="ECO:0000313" key="3">
    <source>
        <dbReference type="Proteomes" id="UP000037923"/>
    </source>
</evidence>
<organism evidence="2 3">
    <name type="scientific">Leptomonas pyrrhocoris</name>
    <name type="common">Firebug parasite</name>
    <dbReference type="NCBI Taxonomy" id="157538"/>
    <lineage>
        <taxon>Eukaryota</taxon>
        <taxon>Discoba</taxon>
        <taxon>Euglenozoa</taxon>
        <taxon>Kinetoplastea</taxon>
        <taxon>Metakinetoplastina</taxon>
        <taxon>Trypanosomatida</taxon>
        <taxon>Trypanosomatidae</taxon>
        <taxon>Leishmaniinae</taxon>
        <taxon>Leptomonas</taxon>
    </lineage>
</organism>
<sequence length="138" mass="16003">MNCGNVRGVRHICPHVYMFICLSIHRFLLLWSIAVCRESTRLFSFIKLCLLATCFSWCPPAMPSRGIEEQTTTSLGVLLFAHSVLHYLYIQIYISYLHTPSRCSSAACYRSHDCEQNDFVFHVKHAERRNKKRNSSSQ</sequence>
<dbReference type="GeneID" id="26909349"/>
<keyword evidence="1" id="KW-1133">Transmembrane helix</keyword>
<evidence type="ECO:0000313" key="2">
    <source>
        <dbReference type="EMBL" id="KPA74783.1"/>
    </source>
</evidence>